<evidence type="ECO:0000313" key="1">
    <source>
        <dbReference type="EMBL" id="KMY91477.1"/>
    </source>
</evidence>
<reference evidence="1" key="1">
    <citation type="journal article" date="2013" name="Genome Res.">
        <title>A second-generation assembly of the Drosophila simulans genome provides new insights into patterns of lineage-specific divergence.</title>
        <authorList>
            <person name="Hu T.T."/>
            <person name="Eisen M.B."/>
            <person name="Thornton K.R."/>
            <person name="Andolfatto P."/>
        </authorList>
    </citation>
    <scope>NUCLEOTIDE SEQUENCE [LARGE SCALE GENOMIC DNA]</scope>
    <source>
        <strain evidence="1">W501</strain>
    </source>
</reference>
<dbReference type="EMBL" id="CM002910">
    <property type="protein sequence ID" value="KMY91477.1"/>
    <property type="molecule type" value="Genomic_DNA"/>
</dbReference>
<accession>A0A0J9R5J5</accession>
<reference evidence="1" key="2">
    <citation type="submission" date="2014-06" db="EMBL/GenBank/DDBJ databases">
        <authorList>
            <person name="Hu T."/>
            <person name="Eisen M.B."/>
            <person name="Thornton K.R."/>
            <person name="Andolfatto P."/>
        </authorList>
    </citation>
    <scope>NUCLEOTIDE SEQUENCE</scope>
    <source>
        <strain evidence="1">W501</strain>
    </source>
</reference>
<gene>
    <name evidence="1" type="primary">Dsim\GD28621</name>
    <name evidence="1" type="ORF">Dsimw501_GD28621</name>
</gene>
<dbReference type="OrthoDB" id="28755at2759"/>
<dbReference type="AlphaFoldDB" id="A0A0J9R5J5"/>
<sequence>MDKLHNYQGIEGRFHQCRDNIKEFYEDFHAKKSVNLVDIVKKQLNGNTSANKDFSHVFR</sequence>
<protein>
    <submittedName>
        <fullName evidence="1">Uncharacterized protein</fullName>
    </submittedName>
</protein>
<dbReference type="Proteomes" id="UP000035880">
    <property type="component" value="Chromosome 2L"/>
</dbReference>
<proteinExistence type="predicted"/>
<organism evidence="1">
    <name type="scientific">Drosophila simulans</name>
    <name type="common">Fruit fly</name>
    <dbReference type="NCBI Taxonomy" id="7240"/>
    <lineage>
        <taxon>Eukaryota</taxon>
        <taxon>Metazoa</taxon>
        <taxon>Ecdysozoa</taxon>
        <taxon>Arthropoda</taxon>
        <taxon>Hexapoda</taxon>
        <taxon>Insecta</taxon>
        <taxon>Pterygota</taxon>
        <taxon>Neoptera</taxon>
        <taxon>Endopterygota</taxon>
        <taxon>Diptera</taxon>
        <taxon>Brachycera</taxon>
        <taxon>Muscomorpha</taxon>
        <taxon>Ephydroidea</taxon>
        <taxon>Drosophilidae</taxon>
        <taxon>Drosophila</taxon>
        <taxon>Sophophora</taxon>
    </lineage>
</organism>
<dbReference type="KEGG" id="dsi:Dsimw501_GD28621"/>
<dbReference type="Bgee" id="FBgn0269911">
    <property type="expression patterns" value="Expressed in adult organism and 3 other cell types or tissues"/>
</dbReference>
<reference evidence="1" key="3">
    <citation type="submission" date="2015-04" db="EMBL/GenBank/DDBJ databases">
        <authorList>
            <consortium name="FlyBase"/>
        </authorList>
    </citation>
    <scope>NUCLEOTIDE SEQUENCE</scope>
    <source>
        <strain evidence="1">W501</strain>
    </source>
</reference>
<name>A0A0J9R5J5_DROSI</name>